<dbReference type="Pfam" id="PF13181">
    <property type="entry name" value="TPR_8"/>
    <property type="match status" value="1"/>
</dbReference>
<feature type="region of interest" description="Disordered" evidence="5">
    <location>
        <begin position="806"/>
        <end position="828"/>
    </location>
</feature>
<proteinExistence type="predicted"/>
<sequence>MKCYEQKQFKNGLRHAKAILSNPKCTDHGETLSMKGLILSAMNKREEALELARKGLSKNFRSGTCWHVYGLVLRSEKKYEEAIKAYSNAVKWENRNQLILKDLSHLQIQMRDYEAFKKSRLDLLTLRPTLRASWIGFAVANHLLGELDTAFDVLEEFRTTQNKTEGQRSRDHDSDYENSEIILYQAKILIEQKKHKQAVEFLEKNTEEILDVPQYHETLGDLRLILGENDQAEEHFTLLVHRNPEKRVYYEKLAQAVEATSDPLRINEFYDAMANAFPRSKLPLLIPLEIVDGEIFSKRLRHYFKSSLRKCLPNIHVTLRPIYNDATKRNELEQLALSFLAQLENTESMEDGDERESPACLVWLYHFLAQHFDYLKDYEMALRYVNLALEHTPTITDLYVTKGRIYKHAGHIQYAAACLDEAQSLDTADRYLNCKCCRYLIRAGEVEKAEKMAEQFTRENTTVQENLKEMQVLWFQIECAQAYYRQGKYGLALRKCCEIENVFADVTEDQFDFHNYCMRKMTLGEYVEMLRWEDSVREQKYFRAAALIAVNIYIQIHDGSWNPETGGSASAEANLSEAELKKLKSKKKKEALKKKKEDEKKKKEGAKRNAEPVKEDPLEPEKLLKEAQEKALEKAKEWCQWLETLSPNWLPGQVAAYELAKRRKQPFQQLRAVKRLINHHGLDNAAVHFTVCDWISQAKQTIDSVEDEVVSKVLADGHGEIQALTGDVASYNKKYLTDNRSSYPHRLQVARVAKIVEKSDDIESIIEGDFSAGTIDDYKEGVALSKSSKLIEAAKSLFPLAIEFGAESDNPPRMLKEFDQSNGQKNEK</sequence>
<protein>
    <submittedName>
        <fullName evidence="6">Oidioi.mRNA.OKI2018_I69.chr2.g6624.t1.cds</fullName>
    </submittedName>
</protein>
<evidence type="ECO:0000256" key="4">
    <source>
        <dbReference type="SAM" id="Coils"/>
    </source>
</evidence>
<dbReference type="PANTHER" id="PTHR22767:SF2">
    <property type="entry name" value="N(ALPHA)-ACETYLTRANSFERASE 15_16, ISOFORM A"/>
    <property type="match status" value="1"/>
</dbReference>
<evidence type="ECO:0000256" key="2">
    <source>
        <dbReference type="ARBA" id="ARBA00022803"/>
    </source>
</evidence>
<dbReference type="Proteomes" id="UP001158576">
    <property type="component" value="Chromosome 2"/>
</dbReference>
<keyword evidence="7" id="KW-1185">Reference proteome</keyword>
<reference evidence="6 7" key="1">
    <citation type="submission" date="2021-04" db="EMBL/GenBank/DDBJ databases">
        <authorList>
            <person name="Bliznina A."/>
        </authorList>
    </citation>
    <scope>NUCLEOTIDE SEQUENCE [LARGE SCALE GENOMIC DNA]</scope>
</reference>
<organism evidence="6 7">
    <name type="scientific">Oikopleura dioica</name>
    <name type="common">Tunicate</name>
    <dbReference type="NCBI Taxonomy" id="34765"/>
    <lineage>
        <taxon>Eukaryota</taxon>
        <taxon>Metazoa</taxon>
        <taxon>Chordata</taxon>
        <taxon>Tunicata</taxon>
        <taxon>Appendicularia</taxon>
        <taxon>Copelata</taxon>
        <taxon>Oikopleuridae</taxon>
        <taxon>Oikopleura</taxon>
    </lineage>
</organism>
<dbReference type="Pfam" id="PF12569">
    <property type="entry name" value="NatA_aux_su"/>
    <property type="match status" value="1"/>
</dbReference>
<feature type="coiled-coil region" evidence="4">
    <location>
        <begin position="446"/>
        <end position="473"/>
    </location>
</feature>
<feature type="compositionally biased region" description="Basic and acidic residues" evidence="5">
    <location>
        <begin position="595"/>
        <end position="618"/>
    </location>
</feature>
<dbReference type="PIRSF" id="PIRSF000422">
    <property type="entry name" value="N-terminal-AcTrfase-A_aux_su"/>
    <property type="match status" value="1"/>
</dbReference>
<keyword evidence="2 3" id="KW-0802">TPR repeat</keyword>
<dbReference type="InterPro" id="IPR019734">
    <property type="entry name" value="TPR_rpt"/>
</dbReference>
<dbReference type="InterPro" id="IPR021183">
    <property type="entry name" value="NatA_aux_su"/>
</dbReference>
<dbReference type="SMART" id="SM00028">
    <property type="entry name" value="TPR"/>
    <property type="match status" value="6"/>
</dbReference>
<evidence type="ECO:0000313" key="7">
    <source>
        <dbReference type="Proteomes" id="UP001158576"/>
    </source>
</evidence>
<dbReference type="InterPro" id="IPR011990">
    <property type="entry name" value="TPR-like_helical_dom_sf"/>
</dbReference>
<dbReference type="PANTHER" id="PTHR22767">
    <property type="entry name" value="N-TERMINAL ACETYLTRANSFERASE-RELATED"/>
    <property type="match status" value="1"/>
</dbReference>
<dbReference type="PROSITE" id="PS50005">
    <property type="entry name" value="TPR"/>
    <property type="match status" value="1"/>
</dbReference>
<feature type="compositionally biased region" description="Basic and acidic residues" evidence="5">
    <location>
        <begin position="814"/>
        <end position="828"/>
    </location>
</feature>
<keyword evidence="4" id="KW-0175">Coiled coil</keyword>
<dbReference type="SUPFAM" id="SSF48452">
    <property type="entry name" value="TPR-like"/>
    <property type="match status" value="1"/>
</dbReference>
<evidence type="ECO:0000256" key="5">
    <source>
        <dbReference type="SAM" id="MobiDB-lite"/>
    </source>
</evidence>
<keyword evidence="1" id="KW-0677">Repeat</keyword>
<dbReference type="Gene3D" id="1.25.40.1040">
    <property type="match status" value="1"/>
</dbReference>
<evidence type="ECO:0000313" key="6">
    <source>
        <dbReference type="EMBL" id="CAG5112405.1"/>
    </source>
</evidence>
<evidence type="ECO:0000256" key="3">
    <source>
        <dbReference type="PROSITE-ProRule" id="PRU00339"/>
    </source>
</evidence>
<evidence type="ECO:0000256" key="1">
    <source>
        <dbReference type="ARBA" id="ARBA00022737"/>
    </source>
</evidence>
<name>A0ABN7TA69_OIKDI</name>
<feature type="region of interest" description="Disordered" evidence="5">
    <location>
        <begin position="586"/>
        <end position="618"/>
    </location>
</feature>
<feature type="repeat" description="TPR" evidence="3">
    <location>
        <begin position="63"/>
        <end position="96"/>
    </location>
</feature>
<dbReference type="Gene3D" id="1.25.40.1010">
    <property type="match status" value="1"/>
</dbReference>
<dbReference type="EMBL" id="OU015567">
    <property type="protein sequence ID" value="CAG5112405.1"/>
    <property type="molecule type" value="Genomic_DNA"/>
</dbReference>
<gene>
    <name evidence="6" type="ORF">OKIOD_LOCUS15389</name>
</gene>
<accession>A0ABN7TA69</accession>